<proteinExistence type="predicted"/>
<protein>
    <submittedName>
        <fullName evidence="1">Uncharacterized protein</fullName>
    </submittedName>
</protein>
<reference evidence="2" key="1">
    <citation type="journal article" date="2023" name="Nat. Plants">
        <title>Single-cell RNA sequencing provides a high-resolution roadmap for understanding the multicellular compartmentation of specialized metabolism.</title>
        <authorList>
            <person name="Sun S."/>
            <person name="Shen X."/>
            <person name="Li Y."/>
            <person name="Li Y."/>
            <person name="Wang S."/>
            <person name="Li R."/>
            <person name="Zhang H."/>
            <person name="Shen G."/>
            <person name="Guo B."/>
            <person name="Wei J."/>
            <person name="Xu J."/>
            <person name="St-Pierre B."/>
            <person name="Chen S."/>
            <person name="Sun C."/>
        </authorList>
    </citation>
    <scope>NUCLEOTIDE SEQUENCE [LARGE SCALE GENOMIC DNA]</scope>
</reference>
<sequence>MLTAVSLTKGGIPRSIPSFYRRRIRQGDDTVVKIFLVSSLALSSLSWQRRFALLLFRESIQTLMQRRCGEDESKPLAKYASVLRLIPMDGTFNQLAPLDRMKCHRGCATSVDLKSATDRWPLLLLFKVMCALKSRHLYHLLQVSLLATTLLDRCLHYHITSLCGVKFTNYAILGFHISSRHILSRRCGRHALRKWIPPEVISGVIQYLRDFMDPKDIVLPPNELYRSWMDQYLIYLKWYSQVVLDPYVTIDQITSDPSIYIRTWYMPEVDLSTFRYGIMFRVIDVVGCLLNSGINFFPLNQTP</sequence>
<dbReference type="EMBL" id="CM044704">
    <property type="protein sequence ID" value="KAI5669105.1"/>
    <property type="molecule type" value="Genomic_DNA"/>
</dbReference>
<keyword evidence="2" id="KW-1185">Reference proteome</keyword>
<organism evidence="1 2">
    <name type="scientific">Catharanthus roseus</name>
    <name type="common">Madagascar periwinkle</name>
    <name type="synonym">Vinca rosea</name>
    <dbReference type="NCBI Taxonomy" id="4058"/>
    <lineage>
        <taxon>Eukaryota</taxon>
        <taxon>Viridiplantae</taxon>
        <taxon>Streptophyta</taxon>
        <taxon>Embryophyta</taxon>
        <taxon>Tracheophyta</taxon>
        <taxon>Spermatophyta</taxon>
        <taxon>Magnoliopsida</taxon>
        <taxon>eudicotyledons</taxon>
        <taxon>Gunneridae</taxon>
        <taxon>Pentapetalae</taxon>
        <taxon>asterids</taxon>
        <taxon>lamiids</taxon>
        <taxon>Gentianales</taxon>
        <taxon>Apocynaceae</taxon>
        <taxon>Rauvolfioideae</taxon>
        <taxon>Vinceae</taxon>
        <taxon>Catharanthinae</taxon>
        <taxon>Catharanthus</taxon>
    </lineage>
</organism>
<evidence type="ECO:0000313" key="2">
    <source>
        <dbReference type="Proteomes" id="UP001060085"/>
    </source>
</evidence>
<dbReference type="Proteomes" id="UP001060085">
    <property type="component" value="Linkage Group LG04"/>
</dbReference>
<name>A0ACC0B8X4_CATRO</name>
<comment type="caution">
    <text evidence="1">The sequence shown here is derived from an EMBL/GenBank/DDBJ whole genome shotgun (WGS) entry which is preliminary data.</text>
</comment>
<gene>
    <name evidence="1" type="ORF">M9H77_18958</name>
</gene>
<evidence type="ECO:0000313" key="1">
    <source>
        <dbReference type="EMBL" id="KAI5669105.1"/>
    </source>
</evidence>
<accession>A0ACC0B8X4</accession>